<comment type="subcellular location">
    <subcellularLocation>
        <location evidence="1">Membrane</location>
        <topology evidence="1">Multi-pass membrane protein</topology>
    </subcellularLocation>
</comment>
<feature type="transmembrane region" description="Helical" evidence="7">
    <location>
        <begin position="85"/>
        <end position="109"/>
    </location>
</feature>
<evidence type="ECO:0000313" key="10">
    <source>
        <dbReference type="Proteomes" id="UP000019804"/>
    </source>
</evidence>
<feature type="transmembrane region" description="Helical" evidence="7">
    <location>
        <begin position="115"/>
        <end position="136"/>
    </location>
</feature>
<dbReference type="OrthoDB" id="5086884at2759"/>
<feature type="transmembrane region" description="Helical" evidence="7">
    <location>
        <begin position="176"/>
        <end position="193"/>
    </location>
</feature>
<keyword evidence="10" id="KW-1185">Reference proteome</keyword>
<dbReference type="PANTHER" id="PTHR23506">
    <property type="entry name" value="GH10249P"/>
    <property type="match status" value="1"/>
</dbReference>
<dbReference type="PROSITE" id="PS50850">
    <property type="entry name" value="MFS"/>
    <property type="match status" value="1"/>
</dbReference>
<feature type="transmembrane region" description="Helical" evidence="7">
    <location>
        <begin position="148"/>
        <end position="170"/>
    </location>
</feature>
<dbReference type="PRINTS" id="PR01035">
    <property type="entry name" value="TCRTETA"/>
</dbReference>
<dbReference type="GO" id="GO:0022857">
    <property type="term" value="F:transmembrane transporter activity"/>
    <property type="evidence" value="ECO:0007669"/>
    <property type="project" value="InterPro"/>
</dbReference>
<dbReference type="GeneID" id="63699198"/>
<reference evidence="10" key="1">
    <citation type="journal article" date="2014" name="Nat. Commun.">
        <title>Genomic adaptations of the halophilic Dead Sea filamentous fungus Eurotium rubrum.</title>
        <authorList>
            <person name="Kis-Papo T."/>
            <person name="Weig A.R."/>
            <person name="Riley R."/>
            <person name="Persoh D."/>
            <person name="Salamov A."/>
            <person name="Sun H."/>
            <person name="Lipzen A."/>
            <person name="Wasser S.P."/>
            <person name="Rambold G."/>
            <person name="Grigoriev I.V."/>
            <person name="Nevo E."/>
        </authorList>
    </citation>
    <scope>NUCLEOTIDE SEQUENCE [LARGE SCALE GENOMIC DNA]</scope>
    <source>
        <strain evidence="10">CBS 135680</strain>
    </source>
</reference>
<evidence type="ECO:0000256" key="1">
    <source>
        <dbReference type="ARBA" id="ARBA00004141"/>
    </source>
</evidence>
<dbReference type="Pfam" id="PF07690">
    <property type="entry name" value="MFS_1"/>
    <property type="match status" value="1"/>
</dbReference>
<feature type="transmembrane region" description="Helical" evidence="7">
    <location>
        <begin position="12"/>
        <end position="33"/>
    </location>
</feature>
<dbReference type="Proteomes" id="UP000019804">
    <property type="component" value="Unassembled WGS sequence"/>
</dbReference>
<feature type="transmembrane region" description="Helical" evidence="7">
    <location>
        <begin position="356"/>
        <end position="376"/>
    </location>
</feature>
<dbReference type="InterPro" id="IPR050930">
    <property type="entry name" value="MFS_Vesicular_Transporter"/>
</dbReference>
<feature type="transmembrane region" description="Helical" evidence="7">
    <location>
        <begin position="53"/>
        <end position="73"/>
    </location>
</feature>
<evidence type="ECO:0000259" key="8">
    <source>
        <dbReference type="PROSITE" id="PS50850"/>
    </source>
</evidence>
<feature type="transmembrane region" description="Helical" evidence="7">
    <location>
        <begin position="323"/>
        <end position="344"/>
    </location>
</feature>
<keyword evidence="6 7" id="KW-0472">Membrane</keyword>
<dbReference type="STRING" id="1388766.A0A017SJU5"/>
<keyword evidence="4 7" id="KW-0812">Transmembrane</keyword>
<proteinExistence type="inferred from homology"/>
<dbReference type="RefSeq" id="XP_040640243.1">
    <property type="nucleotide sequence ID" value="XM_040784074.1"/>
</dbReference>
<evidence type="ECO:0000256" key="2">
    <source>
        <dbReference type="ARBA" id="ARBA00006829"/>
    </source>
</evidence>
<evidence type="ECO:0000256" key="5">
    <source>
        <dbReference type="ARBA" id="ARBA00022989"/>
    </source>
</evidence>
<evidence type="ECO:0000256" key="6">
    <source>
        <dbReference type="ARBA" id="ARBA00023136"/>
    </source>
</evidence>
<accession>A0A017SJU5</accession>
<dbReference type="EMBL" id="KK088418">
    <property type="protein sequence ID" value="EYE96555.1"/>
    <property type="molecule type" value="Genomic_DNA"/>
</dbReference>
<dbReference type="HOGENOM" id="CLU_001265_51_1_1"/>
<dbReference type="InterPro" id="IPR020846">
    <property type="entry name" value="MFS_dom"/>
</dbReference>
<dbReference type="SUPFAM" id="SSF103473">
    <property type="entry name" value="MFS general substrate transporter"/>
    <property type="match status" value="1"/>
</dbReference>
<dbReference type="InterPro" id="IPR011701">
    <property type="entry name" value="MFS"/>
</dbReference>
<keyword evidence="5 7" id="KW-1133">Transmembrane helix</keyword>
<sequence length="476" mass="51586">MPWGYSWRSSRWLIFSTMTVALFAETFLFGFLVPILSYMLEGRLHLDPSRTQALTSSLFTVHGFSGLVSAPIIAHFADKSPNRKIPLLIALAGCFLGTLMIALTHSLVVLFVGRIFQAISGSAAWVVGFAVMSDIVPVHDLGKTMGIAMSFVTAGIVGGPMVGGTIFQLFGYWPAWSVPLTVLVLDIIARLIMVEPRALQPTPSYSGNPDSAPVETTGLLSRNSPNNAQNINENVSDETVLKPHSAPRGFYRVMLREPRVWTGLASLLMTSSLMSSFNNTLPAHLRDAFGWGSLPIGMMFLCLQAPSMVLGGPFGMIRDRYGLRIPNAIGWFLSAPLLWLLGIAGNPNFPWVGDVAHGKSLFICCMVGLGTSLILVRGAGAIQLTCVVRELQAKDPLIFGHQSGSSRVFSTAEVVYSLGMTIGPMISGLLFEKVGFHLMNVVFGKYSPDSNLLSPAIANVNSYYMCCNGQPFFYMA</sequence>
<protein>
    <submittedName>
        <fullName evidence="9">MFS general substrate transporter</fullName>
    </submittedName>
</protein>
<evidence type="ECO:0000313" key="9">
    <source>
        <dbReference type="EMBL" id="EYE96555.1"/>
    </source>
</evidence>
<gene>
    <name evidence="9" type="ORF">EURHEDRAFT_452937</name>
</gene>
<dbReference type="InterPro" id="IPR001958">
    <property type="entry name" value="Tet-R_TetA/multi-R_MdtG-like"/>
</dbReference>
<dbReference type="AlphaFoldDB" id="A0A017SJU5"/>
<dbReference type="Gene3D" id="1.20.1250.20">
    <property type="entry name" value="MFS general substrate transporter like domains"/>
    <property type="match status" value="1"/>
</dbReference>
<dbReference type="GO" id="GO:0016020">
    <property type="term" value="C:membrane"/>
    <property type="evidence" value="ECO:0007669"/>
    <property type="project" value="UniProtKB-SubCell"/>
</dbReference>
<feature type="transmembrane region" description="Helical" evidence="7">
    <location>
        <begin position="260"/>
        <end position="277"/>
    </location>
</feature>
<dbReference type="PANTHER" id="PTHR23506:SF35">
    <property type="entry name" value="MAJOR FACILITATOR SUPERFAMILY (MFS) PROFILE DOMAIN-CONTAINING PROTEIN-RELATED"/>
    <property type="match status" value="1"/>
</dbReference>
<feature type="transmembrane region" description="Helical" evidence="7">
    <location>
        <begin position="289"/>
        <end position="311"/>
    </location>
</feature>
<name>A0A017SJU5_ASPRC</name>
<dbReference type="CDD" id="cd17325">
    <property type="entry name" value="MFS_MdtG_SLC18_like"/>
    <property type="match status" value="1"/>
</dbReference>
<evidence type="ECO:0000256" key="7">
    <source>
        <dbReference type="SAM" id="Phobius"/>
    </source>
</evidence>
<feature type="domain" description="Major facilitator superfamily (MFS) profile" evidence="8">
    <location>
        <begin position="14"/>
        <end position="476"/>
    </location>
</feature>
<organism evidence="9 10">
    <name type="scientific">Aspergillus ruber (strain CBS 135680)</name>
    <dbReference type="NCBI Taxonomy" id="1388766"/>
    <lineage>
        <taxon>Eukaryota</taxon>
        <taxon>Fungi</taxon>
        <taxon>Dikarya</taxon>
        <taxon>Ascomycota</taxon>
        <taxon>Pezizomycotina</taxon>
        <taxon>Eurotiomycetes</taxon>
        <taxon>Eurotiomycetidae</taxon>
        <taxon>Eurotiales</taxon>
        <taxon>Aspergillaceae</taxon>
        <taxon>Aspergillus</taxon>
        <taxon>Aspergillus subgen. Aspergillus</taxon>
    </lineage>
</organism>
<comment type="similarity">
    <text evidence="2">Belongs to the major facilitator superfamily. Vesicular transporter family.</text>
</comment>
<keyword evidence="3" id="KW-0813">Transport</keyword>
<evidence type="ECO:0000256" key="3">
    <source>
        <dbReference type="ARBA" id="ARBA00022448"/>
    </source>
</evidence>
<dbReference type="InterPro" id="IPR036259">
    <property type="entry name" value="MFS_trans_sf"/>
</dbReference>
<evidence type="ECO:0000256" key="4">
    <source>
        <dbReference type="ARBA" id="ARBA00022692"/>
    </source>
</evidence>